<evidence type="ECO:0000256" key="2">
    <source>
        <dbReference type="ARBA" id="ARBA00004948"/>
    </source>
</evidence>
<feature type="binding site" evidence="8">
    <location>
        <begin position="258"/>
        <end position="259"/>
    </location>
    <ligand>
        <name>1-deoxy-D-xylulose 5-phosphate</name>
        <dbReference type="ChEBI" id="CHEBI:57792"/>
    </ligand>
</feature>
<reference evidence="10 11" key="1">
    <citation type="submission" date="2018-09" db="EMBL/GenBank/DDBJ databases">
        <authorList>
            <person name="Zhu H."/>
        </authorList>
    </citation>
    <scope>NUCLEOTIDE SEQUENCE [LARGE SCALE GENOMIC DNA]</scope>
    <source>
        <strain evidence="10 11">K1W22B-8</strain>
    </source>
</reference>
<dbReference type="InterPro" id="IPR033983">
    <property type="entry name" value="Thiazole_synthase_ThiG"/>
</dbReference>
<evidence type="ECO:0000313" key="11">
    <source>
        <dbReference type="Proteomes" id="UP000284605"/>
    </source>
</evidence>
<keyword evidence="4 8" id="KW-0808">Transferase</keyword>
<evidence type="ECO:0000259" key="9">
    <source>
        <dbReference type="Pfam" id="PF05690"/>
    </source>
</evidence>
<comment type="subunit">
    <text evidence="8">Homotetramer. Forms heterodimers with either ThiH or ThiS.</text>
</comment>
<keyword evidence="8" id="KW-0963">Cytoplasm</keyword>
<dbReference type="Pfam" id="PF02597">
    <property type="entry name" value="ThiS"/>
    <property type="match status" value="1"/>
</dbReference>
<sequence length="328" mass="34496">MNITVNGDAMALDGPVTVAGLIGHLGLDQVKVAVERNLEIVPRSTFAAVELAEGDRLEIVHFIGGGNLSVAADQDSFVVAGRRFSSRLLVGTGKYKDFDETRAAIEASGAEIVTVAVRRVNLATPGAPMLVDYLDPRVYTFLPNTAGCYTADEAVRTLRLAREAGGWKLVKLEVLGNIKTLYPNMVETLAAAQTLVAEGFDVMVYCSDDPIMAKRLEEIGCCAIMPLAAPIGSGLGVQNPVGIRLIIEEAKVPVLVDAGVGTASDAAVAMELGCDGVLMNTAIAEAKDPILMARAMKAAVEAGRLAYRAGRMPKKLYADPSSPLAGLI</sequence>
<dbReference type="EMBL" id="QYUK01000011">
    <property type="protein sequence ID" value="RJF89982.1"/>
    <property type="molecule type" value="Genomic_DNA"/>
</dbReference>
<dbReference type="RefSeq" id="WP_119782281.1">
    <property type="nucleotide sequence ID" value="NZ_QYUK01000011.1"/>
</dbReference>
<dbReference type="PANTHER" id="PTHR34266">
    <property type="entry name" value="THIAZOLE SYNTHASE"/>
    <property type="match status" value="1"/>
</dbReference>
<dbReference type="InterPro" id="IPR008867">
    <property type="entry name" value="ThiG"/>
</dbReference>
<dbReference type="Gene3D" id="3.20.20.70">
    <property type="entry name" value="Aldolase class I"/>
    <property type="match status" value="1"/>
</dbReference>
<protein>
    <recommendedName>
        <fullName evidence="3 8">Thiazole synthase</fullName>
        <ecNumber evidence="3 8">2.8.1.10</ecNumber>
    </recommendedName>
</protein>
<dbReference type="InterPro" id="IPR012675">
    <property type="entry name" value="Beta-grasp_dom_sf"/>
</dbReference>
<comment type="subcellular location">
    <subcellularLocation>
        <location evidence="8">Cytoplasm</location>
    </subcellularLocation>
</comment>
<evidence type="ECO:0000256" key="3">
    <source>
        <dbReference type="ARBA" id="ARBA00011960"/>
    </source>
</evidence>
<dbReference type="UniPathway" id="UPA00060"/>
<name>A0A418WJ65_9PROT</name>
<evidence type="ECO:0000256" key="5">
    <source>
        <dbReference type="ARBA" id="ARBA00022977"/>
    </source>
</evidence>
<dbReference type="EC" id="2.8.1.10" evidence="3 8"/>
<comment type="catalytic activity">
    <reaction evidence="7 8">
        <text>[ThiS sulfur-carrier protein]-C-terminal-Gly-aminoethanethioate + 2-iminoacetate + 1-deoxy-D-xylulose 5-phosphate = [ThiS sulfur-carrier protein]-C-terminal Gly-Gly + 2-[(2R,5Z)-2-carboxy-4-methylthiazol-5(2H)-ylidene]ethyl phosphate + 2 H2O + H(+)</text>
        <dbReference type="Rhea" id="RHEA:26297"/>
        <dbReference type="Rhea" id="RHEA-COMP:12909"/>
        <dbReference type="Rhea" id="RHEA-COMP:19908"/>
        <dbReference type="ChEBI" id="CHEBI:15377"/>
        <dbReference type="ChEBI" id="CHEBI:15378"/>
        <dbReference type="ChEBI" id="CHEBI:57792"/>
        <dbReference type="ChEBI" id="CHEBI:62899"/>
        <dbReference type="ChEBI" id="CHEBI:77846"/>
        <dbReference type="ChEBI" id="CHEBI:90778"/>
        <dbReference type="ChEBI" id="CHEBI:232372"/>
        <dbReference type="EC" id="2.8.1.10"/>
    </reaction>
</comment>
<dbReference type="HAMAP" id="MF_00443">
    <property type="entry name" value="ThiG"/>
    <property type="match status" value="1"/>
</dbReference>
<dbReference type="NCBIfam" id="TIGR01683">
    <property type="entry name" value="thiS"/>
    <property type="match status" value="1"/>
</dbReference>
<proteinExistence type="inferred from homology"/>
<evidence type="ECO:0000313" key="10">
    <source>
        <dbReference type="EMBL" id="RJF89982.1"/>
    </source>
</evidence>
<keyword evidence="5 8" id="KW-0784">Thiamine biosynthesis</keyword>
<evidence type="ECO:0000256" key="4">
    <source>
        <dbReference type="ARBA" id="ARBA00022679"/>
    </source>
</evidence>
<gene>
    <name evidence="10" type="primary">thiS</name>
    <name evidence="8" type="synonym">thiG</name>
    <name evidence="10" type="ORF">D3874_13410</name>
</gene>
<comment type="similarity">
    <text evidence="8">Belongs to the ThiG family.</text>
</comment>
<dbReference type="PANTHER" id="PTHR34266:SF2">
    <property type="entry name" value="THIAZOLE SYNTHASE"/>
    <property type="match status" value="1"/>
</dbReference>
<dbReference type="OrthoDB" id="9805935at2"/>
<dbReference type="GO" id="GO:1990107">
    <property type="term" value="F:thiazole synthase activity"/>
    <property type="evidence" value="ECO:0007669"/>
    <property type="project" value="UniProtKB-EC"/>
</dbReference>
<evidence type="ECO:0000256" key="8">
    <source>
        <dbReference type="HAMAP-Rule" id="MF_00443"/>
    </source>
</evidence>
<feature type="domain" description="Thiazole synthase ThiG" evidence="9">
    <location>
        <begin position="79"/>
        <end position="323"/>
    </location>
</feature>
<dbReference type="InterPro" id="IPR016155">
    <property type="entry name" value="Mopterin_synth/thiamin_S_b"/>
</dbReference>
<comment type="caution">
    <text evidence="10">The sequence shown here is derived from an EMBL/GenBank/DDBJ whole genome shotgun (WGS) entry which is preliminary data.</text>
</comment>
<dbReference type="SUPFAM" id="SSF110399">
    <property type="entry name" value="ThiG-like"/>
    <property type="match status" value="1"/>
</dbReference>
<dbReference type="AlphaFoldDB" id="A0A418WJ65"/>
<organism evidence="10 11">
    <name type="scientific">Oleomonas cavernae</name>
    <dbReference type="NCBI Taxonomy" id="2320859"/>
    <lineage>
        <taxon>Bacteria</taxon>
        <taxon>Pseudomonadati</taxon>
        <taxon>Pseudomonadota</taxon>
        <taxon>Alphaproteobacteria</taxon>
        <taxon>Acetobacterales</taxon>
        <taxon>Acetobacteraceae</taxon>
        <taxon>Oleomonas</taxon>
    </lineage>
</organism>
<dbReference type="CDD" id="cd04728">
    <property type="entry name" value="ThiG"/>
    <property type="match status" value="1"/>
</dbReference>
<dbReference type="Proteomes" id="UP000284605">
    <property type="component" value="Unassembled WGS sequence"/>
</dbReference>
<feature type="binding site" evidence="8">
    <location>
        <position position="232"/>
    </location>
    <ligand>
        <name>1-deoxy-D-xylulose 5-phosphate</name>
        <dbReference type="ChEBI" id="CHEBI:57792"/>
    </ligand>
</feature>
<dbReference type="Gene3D" id="3.10.20.30">
    <property type="match status" value="1"/>
</dbReference>
<dbReference type="InterPro" id="IPR013785">
    <property type="entry name" value="Aldolase_TIM"/>
</dbReference>
<dbReference type="CDD" id="cd00565">
    <property type="entry name" value="Ubl_ThiS"/>
    <property type="match status" value="1"/>
</dbReference>
<dbReference type="SUPFAM" id="SSF54285">
    <property type="entry name" value="MoaD/ThiS"/>
    <property type="match status" value="1"/>
</dbReference>
<evidence type="ECO:0000256" key="6">
    <source>
        <dbReference type="ARBA" id="ARBA00023270"/>
    </source>
</evidence>
<dbReference type="InterPro" id="IPR003749">
    <property type="entry name" value="ThiS/MoaD-like"/>
</dbReference>
<feature type="active site" description="Schiff-base intermediate with DXP" evidence="8">
    <location>
        <position position="171"/>
    </location>
</feature>
<dbReference type="Pfam" id="PF05690">
    <property type="entry name" value="ThiG"/>
    <property type="match status" value="1"/>
</dbReference>
<comment type="pathway">
    <text evidence="2 8">Cofactor biosynthesis; thiamine diphosphate biosynthesis.</text>
</comment>
<dbReference type="InterPro" id="IPR010035">
    <property type="entry name" value="Thi_S"/>
</dbReference>
<accession>A0A418WJ65</accession>
<keyword evidence="11" id="KW-1185">Reference proteome</keyword>
<dbReference type="GO" id="GO:0009229">
    <property type="term" value="P:thiamine diphosphate biosynthetic process"/>
    <property type="evidence" value="ECO:0007669"/>
    <property type="project" value="UniProtKB-UniRule"/>
</dbReference>
<evidence type="ECO:0000256" key="7">
    <source>
        <dbReference type="ARBA" id="ARBA00049897"/>
    </source>
</evidence>
<dbReference type="GO" id="GO:0005737">
    <property type="term" value="C:cytoplasm"/>
    <property type="evidence" value="ECO:0007669"/>
    <property type="project" value="UniProtKB-SubCell"/>
</dbReference>
<keyword evidence="6 8" id="KW-0704">Schiff base</keyword>
<comment type="function">
    <text evidence="1 8">Catalyzes the rearrangement of 1-deoxy-D-xylulose 5-phosphate (DXP) to produce the thiazole phosphate moiety of thiamine. Sulfur is provided by the thiocarboxylate moiety of the carrier protein ThiS. In vitro, sulfur can be provided by H(2)S.</text>
</comment>
<feature type="binding site" evidence="8">
    <location>
        <begin position="280"/>
        <end position="281"/>
    </location>
    <ligand>
        <name>1-deoxy-D-xylulose 5-phosphate</name>
        <dbReference type="ChEBI" id="CHEBI:57792"/>
    </ligand>
</feature>
<evidence type="ECO:0000256" key="1">
    <source>
        <dbReference type="ARBA" id="ARBA00002834"/>
    </source>
</evidence>